<organism evidence="2">
    <name type="scientific">Rhipicephalus zambeziensis</name>
    <dbReference type="NCBI Taxonomy" id="60191"/>
    <lineage>
        <taxon>Eukaryota</taxon>
        <taxon>Metazoa</taxon>
        <taxon>Ecdysozoa</taxon>
        <taxon>Arthropoda</taxon>
        <taxon>Chelicerata</taxon>
        <taxon>Arachnida</taxon>
        <taxon>Acari</taxon>
        <taxon>Parasitiformes</taxon>
        <taxon>Ixodida</taxon>
        <taxon>Ixodoidea</taxon>
        <taxon>Ixodidae</taxon>
        <taxon>Rhipicephalinae</taxon>
        <taxon>Rhipicephalus</taxon>
        <taxon>Rhipicephalus</taxon>
    </lineage>
</organism>
<protein>
    <submittedName>
        <fullName evidence="2">Uncharacterized protein</fullName>
    </submittedName>
</protein>
<feature type="transmembrane region" description="Helical" evidence="1">
    <location>
        <begin position="51"/>
        <end position="72"/>
    </location>
</feature>
<keyword evidence="1" id="KW-1133">Transmembrane helix</keyword>
<proteinExistence type="predicted"/>
<name>A0A224Y704_9ACAR</name>
<keyword evidence="1" id="KW-0472">Membrane</keyword>
<dbReference type="AlphaFoldDB" id="A0A224Y704"/>
<dbReference type="EMBL" id="GFPF01002201">
    <property type="protein sequence ID" value="MAA13347.1"/>
    <property type="molecule type" value="Transcribed_RNA"/>
</dbReference>
<evidence type="ECO:0000256" key="1">
    <source>
        <dbReference type="SAM" id="Phobius"/>
    </source>
</evidence>
<sequence>MPFQSNVTCFYVVITHPPSLPPLPPFSSKLVREHSFFSPLIVTSCYDSFNFCYLLVIVVYFLTFSSTFTFAATRRDAFEAQTALRMFVRIEFVTSEPSAATFFCFIIFFKSGFLCALG</sequence>
<reference evidence="2" key="1">
    <citation type="journal article" date="2017" name="Parasit. Vectors">
        <title>Sialotranscriptomics of Rhipicephalus zambeziensis reveals intricate expression profiles of secretory proteins and suggests tight temporal transcriptional regulation during blood-feeding.</title>
        <authorList>
            <person name="de Castro M.H."/>
            <person name="de Klerk D."/>
            <person name="Pienaar R."/>
            <person name="Rees D.J.G."/>
            <person name="Mans B.J."/>
        </authorList>
    </citation>
    <scope>NUCLEOTIDE SEQUENCE</scope>
    <source>
        <tissue evidence="2">Salivary glands</tissue>
    </source>
</reference>
<accession>A0A224Y704</accession>
<keyword evidence="1" id="KW-0812">Transmembrane</keyword>
<evidence type="ECO:0000313" key="2">
    <source>
        <dbReference type="EMBL" id="MAA13347.1"/>
    </source>
</evidence>